<dbReference type="InterPro" id="IPR035920">
    <property type="entry name" value="YhbY-like_sf"/>
</dbReference>
<evidence type="ECO:0000313" key="6">
    <source>
        <dbReference type="Proteomes" id="UP001329151"/>
    </source>
</evidence>
<dbReference type="AlphaFoldDB" id="A0AA86MBP9"/>
<gene>
    <name evidence="5" type="ORF">RGQ30_23790</name>
</gene>
<proteinExistence type="predicted"/>
<dbReference type="InterPro" id="IPR017924">
    <property type="entry name" value="RNA-binding_YhbY"/>
</dbReference>
<feature type="region of interest" description="Disordered" evidence="3">
    <location>
        <begin position="96"/>
        <end position="123"/>
    </location>
</feature>
<dbReference type="EMBL" id="AP028947">
    <property type="protein sequence ID" value="BET26878.1"/>
    <property type="molecule type" value="Genomic_DNA"/>
</dbReference>
<keyword evidence="1 2" id="KW-0694">RNA-binding</keyword>
<dbReference type="Proteomes" id="UP001329151">
    <property type="component" value="Chromosome"/>
</dbReference>
<dbReference type="GO" id="GO:0003723">
    <property type="term" value="F:RNA binding"/>
    <property type="evidence" value="ECO:0007669"/>
    <property type="project" value="UniProtKB-UniRule"/>
</dbReference>
<dbReference type="InterPro" id="IPR001890">
    <property type="entry name" value="RNA-binding_CRM"/>
</dbReference>
<protein>
    <recommendedName>
        <fullName evidence="4">CRM domain-containing protein</fullName>
    </recommendedName>
</protein>
<reference evidence="5 6" key="1">
    <citation type="submission" date="2023-10" db="EMBL/GenBank/DDBJ databases">
        <title>Complete Genome Sequence of Limnobacter thiooxidans CS-K2T, Isolated from freshwater lake sediments in Bavaria, Germany.</title>
        <authorList>
            <person name="Naruki M."/>
            <person name="Watanabe A."/>
            <person name="Warashina T."/>
            <person name="Morita T."/>
            <person name="Arakawa K."/>
        </authorList>
    </citation>
    <scope>NUCLEOTIDE SEQUENCE [LARGE SCALE GENOMIC DNA]</scope>
    <source>
        <strain evidence="5 6">CS-K2</strain>
    </source>
</reference>
<evidence type="ECO:0000256" key="3">
    <source>
        <dbReference type="SAM" id="MobiDB-lite"/>
    </source>
</evidence>
<dbReference type="SMART" id="SM01103">
    <property type="entry name" value="CRS1_YhbY"/>
    <property type="match status" value="1"/>
</dbReference>
<feature type="compositionally biased region" description="Basic residues" evidence="3">
    <location>
        <begin position="103"/>
        <end position="116"/>
    </location>
</feature>
<evidence type="ECO:0000256" key="1">
    <source>
        <dbReference type="ARBA" id="ARBA00022884"/>
    </source>
</evidence>
<organism evidence="5 6">
    <name type="scientific">Limnobacter thiooxidans</name>
    <dbReference type="NCBI Taxonomy" id="131080"/>
    <lineage>
        <taxon>Bacteria</taxon>
        <taxon>Pseudomonadati</taxon>
        <taxon>Pseudomonadota</taxon>
        <taxon>Betaproteobacteria</taxon>
        <taxon>Burkholderiales</taxon>
        <taxon>Burkholderiaceae</taxon>
        <taxon>Limnobacter</taxon>
    </lineage>
</organism>
<dbReference type="SUPFAM" id="SSF75471">
    <property type="entry name" value="YhbY-like"/>
    <property type="match status" value="1"/>
</dbReference>
<dbReference type="Gene3D" id="3.30.110.60">
    <property type="entry name" value="YhbY-like"/>
    <property type="match status" value="1"/>
</dbReference>
<dbReference type="Pfam" id="PF01985">
    <property type="entry name" value="CRS1_YhbY"/>
    <property type="match status" value="1"/>
</dbReference>
<dbReference type="PANTHER" id="PTHR40065:SF3">
    <property type="entry name" value="RNA-BINDING PROTEIN YHBY"/>
    <property type="match status" value="1"/>
</dbReference>
<evidence type="ECO:0000259" key="4">
    <source>
        <dbReference type="PROSITE" id="PS51295"/>
    </source>
</evidence>
<dbReference type="PROSITE" id="PS51295">
    <property type="entry name" value="CRM"/>
    <property type="match status" value="1"/>
</dbReference>
<accession>A0AA86MBP9</accession>
<evidence type="ECO:0000313" key="5">
    <source>
        <dbReference type="EMBL" id="BET26878.1"/>
    </source>
</evidence>
<dbReference type="KEGG" id="lto:RGQ30_23790"/>
<dbReference type="InterPro" id="IPR051925">
    <property type="entry name" value="RNA-binding_domain"/>
</dbReference>
<dbReference type="NCBIfam" id="TIGR00253">
    <property type="entry name" value="RNA_bind_YhbY"/>
    <property type="match status" value="1"/>
</dbReference>
<dbReference type="PANTHER" id="PTHR40065">
    <property type="entry name" value="RNA-BINDING PROTEIN YHBY"/>
    <property type="match status" value="1"/>
</dbReference>
<dbReference type="RefSeq" id="WP_130557991.1">
    <property type="nucleotide sequence ID" value="NZ_AP028947.1"/>
</dbReference>
<feature type="domain" description="CRM" evidence="4">
    <location>
        <begin position="7"/>
        <end position="103"/>
    </location>
</feature>
<name>A0AA86MBP9_9BURK</name>
<evidence type="ECO:0000256" key="2">
    <source>
        <dbReference type="PROSITE-ProRule" id="PRU00626"/>
    </source>
</evidence>
<sequence>MTDTIAVTLTPAEKKALKAQAHALDPVVLIGDKGLTPNVVKEIDMNLNAHGLIKVRVAGDDREARLEYAQTICTETGAALVQHIGKLLVLFRPKAEDTEKAKAKSRPRPKGPRQTKRQFASKD</sequence>
<keyword evidence="6" id="KW-1185">Reference proteome</keyword>